<feature type="coiled-coil region" evidence="1">
    <location>
        <begin position="662"/>
        <end position="703"/>
    </location>
</feature>
<dbReference type="Pfam" id="PF24615">
    <property type="entry name" value="Spectrin_Anc-1_2"/>
    <property type="match status" value="1"/>
</dbReference>
<dbReference type="Pfam" id="PF24611">
    <property type="entry name" value="Spectrin_Anc-1"/>
    <property type="match status" value="1"/>
</dbReference>
<dbReference type="GO" id="GO:0006997">
    <property type="term" value="P:nucleus organization"/>
    <property type="evidence" value="ECO:0007669"/>
    <property type="project" value="TreeGrafter"/>
</dbReference>
<feature type="coiled-coil region" evidence="1">
    <location>
        <begin position="102"/>
        <end position="163"/>
    </location>
</feature>
<dbReference type="EMBL" id="JOJR01000253">
    <property type="protein sequence ID" value="RCN41015.1"/>
    <property type="molecule type" value="Genomic_DNA"/>
</dbReference>
<feature type="domain" description="Nuclear anchorage protein 1 spectrin repeat" evidence="3">
    <location>
        <begin position="74"/>
        <end position="167"/>
    </location>
</feature>
<dbReference type="OrthoDB" id="5869473at2759"/>
<name>A0A368GDE4_ANCCA</name>
<evidence type="ECO:0000313" key="5">
    <source>
        <dbReference type="Proteomes" id="UP000252519"/>
    </source>
</evidence>
<dbReference type="InterPro" id="IPR057133">
    <property type="entry name" value="Spectrin_Anc-1_2"/>
</dbReference>
<evidence type="ECO:0000313" key="4">
    <source>
        <dbReference type="EMBL" id="RCN41015.1"/>
    </source>
</evidence>
<dbReference type="AlphaFoldDB" id="A0A368GDE4"/>
<sequence length="756" mass="85609">MISESLQQQPEQIPSNLNEQQSVLEDLETKKQRLENLLQTIPAGDATEELRQRSEWDLSKLKDLLKRLGDSVGDKLAALAAFNAARKDAEDQLLAITGPESVEKTSDELKKDEESLARLQQSISQLDRDGLDDEQKGEHAQLLDRINESLAVIKQRRNDLEDELARRAADESLRDAITPVSSRLVQLVNDADRLLGDAEGVPAQYRPTAEDLVEESKKAVTLLQDAPKSHPSVQALEAALSSAEKMIPVLEERANNWDSFVRIRDEADIELDKLRKPLDEVLAKPRRSTNDAKKDFDVISEERKKTNILGDKVHQLQELSELLDPLESAYADVRFIDVDAEQMEKQYDDVLNELSAEIEDENLLCDSVDHFNAEMNAICDLVAGEPTKENVENIEQFHLPALRAQLSMLKERYDEANHARKHVDPDSSRFAVLEDRIKSLDALLDDAKKAAEKDELERLIVVLTIRMSQLEAIPLRELTEDSLNEIEKQVHDLPKEKVEQLQKQIEDLRNAKKQQDDTLRDTIQRLAQIEEAIAALPTAQDIPTIEDRLGRMGDIRESLLNLEITADKDIDDRAENARKTIDEMTKHDEEQLQKMLTERDLRNDAIQSLDQLEEDVAELEQCLPVPSTSSSDLIAFQQGKTPKLAAKLEAIGDVPADLLPKKEDLAHRIDDVNKKLDEQVNDLKRFEEKTIELQNVVDECRDKLKKRDAPEPIETVQKDAEDLAVVLATIDAIPQEELSPRNQLARDANNIKEQAK</sequence>
<reference evidence="4 5" key="1">
    <citation type="submission" date="2014-10" db="EMBL/GenBank/DDBJ databases">
        <title>Draft genome of the hookworm Ancylostoma caninum.</title>
        <authorList>
            <person name="Mitreva M."/>
        </authorList>
    </citation>
    <scope>NUCLEOTIDE SEQUENCE [LARGE SCALE GENOMIC DNA]</scope>
    <source>
        <strain evidence="4 5">Baltimore</strain>
    </source>
</reference>
<dbReference type="GO" id="GO:0007010">
    <property type="term" value="P:cytoskeleton organization"/>
    <property type="evidence" value="ECO:0007669"/>
    <property type="project" value="TreeGrafter"/>
</dbReference>
<accession>A0A368GDE4</accession>
<protein>
    <submittedName>
        <fullName evidence="4">Uncharacterized protein</fullName>
    </submittedName>
</protein>
<dbReference type="PANTHER" id="PTHR21524">
    <property type="entry name" value="SPECTRIN REPEAT CONTAINING NUCLEAR ENVELOPE PROTEIN 2"/>
    <property type="match status" value="1"/>
</dbReference>
<proteinExistence type="predicted"/>
<keyword evidence="1" id="KW-0175">Coiled coil</keyword>
<dbReference type="GO" id="GO:0048471">
    <property type="term" value="C:perinuclear region of cytoplasm"/>
    <property type="evidence" value="ECO:0007669"/>
    <property type="project" value="TreeGrafter"/>
</dbReference>
<dbReference type="Proteomes" id="UP000252519">
    <property type="component" value="Unassembled WGS sequence"/>
</dbReference>
<feature type="non-terminal residue" evidence="4">
    <location>
        <position position="756"/>
    </location>
</feature>
<dbReference type="STRING" id="29170.A0A368GDE4"/>
<dbReference type="InterPro" id="IPR057134">
    <property type="entry name" value="Spectrin_Anc-1_3"/>
</dbReference>
<comment type="caution">
    <text evidence="4">The sequence shown here is derived from an EMBL/GenBank/DDBJ whole genome shotgun (WGS) entry which is preliminary data.</text>
</comment>
<dbReference type="GO" id="GO:0005635">
    <property type="term" value="C:nuclear envelope"/>
    <property type="evidence" value="ECO:0007669"/>
    <property type="project" value="TreeGrafter"/>
</dbReference>
<dbReference type="GO" id="GO:0019894">
    <property type="term" value="F:kinesin binding"/>
    <property type="evidence" value="ECO:0007669"/>
    <property type="project" value="TreeGrafter"/>
</dbReference>
<feature type="coiled-coil region" evidence="1">
    <location>
        <begin position="399"/>
        <end position="532"/>
    </location>
</feature>
<evidence type="ECO:0000256" key="1">
    <source>
        <dbReference type="SAM" id="Coils"/>
    </source>
</evidence>
<keyword evidence="5" id="KW-1185">Reference proteome</keyword>
<evidence type="ECO:0000259" key="3">
    <source>
        <dbReference type="Pfam" id="PF24615"/>
    </source>
</evidence>
<dbReference type="GO" id="GO:0007097">
    <property type="term" value="P:nuclear migration"/>
    <property type="evidence" value="ECO:0007669"/>
    <property type="project" value="TreeGrafter"/>
</dbReference>
<organism evidence="4 5">
    <name type="scientific">Ancylostoma caninum</name>
    <name type="common">Dog hookworm</name>
    <dbReference type="NCBI Taxonomy" id="29170"/>
    <lineage>
        <taxon>Eukaryota</taxon>
        <taxon>Metazoa</taxon>
        <taxon>Ecdysozoa</taxon>
        <taxon>Nematoda</taxon>
        <taxon>Chromadorea</taxon>
        <taxon>Rhabditida</taxon>
        <taxon>Rhabditina</taxon>
        <taxon>Rhabditomorpha</taxon>
        <taxon>Strongyloidea</taxon>
        <taxon>Ancylostomatidae</taxon>
        <taxon>Ancylostomatinae</taxon>
        <taxon>Ancylostoma</taxon>
    </lineage>
</organism>
<feature type="domain" description="Nuclear anchorage protein 1 spectrin-like repeat" evidence="2">
    <location>
        <begin position="246"/>
        <end position="359"/>
    </location>
</feature>
<gene>
    <name evidence="4" type="ORF">ANCCAN_13022</name>
</gene>
<evidence type="ECO:0000259" key="2">
    <source>
        <dbReference type="Pfam" id="PF24611"/>
    </source>
</evidence>
<dbReference type="PANTHER" id="PTHR21524:SF5">
    <property type="entry name" value="SPECTRIN REPEAT CONTAINING NUCLEAR ENVELOPE PROTEIN 2"/>
    <property type="match status" value="1"/>
</dbReference>